<dbReference type="InterPro" id="IPR001932">
    <property type="entry name" value="PPM-type_phosphatase-like_dom"/>
</dbReference>
<feature type="domain" description="GAF" evidence="2">
    <location>
        <begin position="60"/>
        <end position="226"/>
    </location>
</feature>
<evidence type="ECO:0000259" key="3">
    <source>
        <dbReference type="SMART" id="SM00331"/>
    </source>
</evidence>
<dbReference type="SMART" id="SM00065">
    <property type="entry name" value="GAF"/>
    <property type="match status" value="1"/>
</dbReference>
<comment type="caution">
    <text evidence="4">The sequence shown here is derived from an EMBL/GenBank/DDBJ whole genome shotgun (WGS) entry which is preliminary data.</text>
</comment>
<keyword evidence="5" id="KW-1185">Reference proteome</keyword>
<evidence type="ECO:0000313" key="4">
    <source>
        <dbReference type="EMBL" id="NDV63509.1"/>
    </source>
</evidence>
<reference evidence="4 5" key="1">
    <citation type="submission" date="2020-02" db="EMBL/GenBank/DDBJ databases">
        <title>Albibacoteraceae fam. nov., the first described family within the subdivision 4 Verrucomicrobia.</title>
        <authorList>
            <person name="Xi F."/>
        </authorList>
    </citation>
    <scope>NUCLEOTIDE SEQUENCE [LARGE SCALE GENOMIC DNA]</scope>
    <source>
        <strain evidence="4 5">CK1056</strain>
    </source>
</reference>
<dbReference type="Gene3D" id="3.60.40.10">
    <property type="entry name" value="PPM-type phosphatase domain"/>
    <property type="match status" value="1"/>
</dbReference>
<dbReference type="Gene3D" id="3.30.450.40">
    <property type="match status" value="1"/>
</dbReference>
<dbReference type="GO" id="GO:0016791">
    <property type="term" value="F:phosphatase activity"/>
    <property type="evidence" value="ECO:0007669"/>
    <property type="project" value="TreeGrafter"/>
</dbReference>
<name>A0A6B2M5S5_9BACT</name>
<dbReference type="SUPFAM" id="SSF55781">
    <property type="entry name" value="GAF domain-like"/>
    <property type="match status" value="1"/>
</dbReference>
<dbReference type="PANTHER" id="PTHR43156">
    <property type="entry name" value="STAGE II SPORULATION PROTEIN E-RELATED"/>
    <property type="match status" value="1"/>
</dbReference>
<proteinExistence type="predicted"/>
<keyword evidence="1" id="KW-0378">Hydrolase</keyword>
<gene>
    <name evidence="4" type="ORF">G0Q06_13675</name>
</gene>
<dbReference type="SMART" id="SM00331">
    <property type="entry name" value="PP2C_SIG"/>
    <property type="match status" value="1"/>
</dbReference>
<dbReference type="InterPro" id="IPR052016">
    <property type="entry name" value="Bact_Sigma-Reg"/>
</dbReference>
<evidence type="ECO:0000259" key="2">
    <source>
        <dbReference type="SMART" id="SM00065"/>
    </source>
</evidence>
<dbReference type="AlphaFoldDB" id="A0A6B2M5S5"/>
<dbReference type="PANTHER" id="PTHR43156:SF2">
    <property type="entry name" value="STAGE II SPORULATION PROTEIN E"/>
    <property type="match status" value="1"/>
</dbReference>
<sequence length="479" mass="52367">MLLVFFFGLALGTGIGWFFWWTARRENTRLDEQRQMLAQEKLIVFDFVHNMVEAIGEGVTRQELFERVVHAAILSTGALSACIFECEGDRIRGVSVEGLFPPHRPLPPSSRVKITTRAKFIEQILKSEVFKIGEGLVGTAAQSGKGILIENALEDPRIIKHDDPALEVRSVIVVPILFRDRNIGVLAMVNPSDGGSFGETDFSLAQSLAEQAGLAIHNLDLMASQIEKNKLDSDLGLAHEIQSMLLPKEFPAVPNLEMATIYKPAQKVGGDLYDIFPIDENRVGIAIADVSGKGIPASLLMAICQSNLRHFARHMDSPARVLSELNEVMVGETRPEMFVTIIYAVVDLAADEIVFARGGHELPIIVHSADNAPVAHEFLQSEGMALGMVPNEIFDMAIQDLTIPFKKGDILALYTDGVTEAVNVEGVEFGNSRLAEVVSTLRARTSEDLVSGILDRISLFSGDGDGQVDDFTVVIAKHL</sequence>
<accession>A0A6B2M5S5</accession>
<dbReference type="SUPFAM" id="SSF81606">
    <property type="entry name" value="PP2C-like"/>
    <property type="match status" value="1"/>
</dbReference>
<organism evidence="4 5">
    <name type="scientific">Oceanipulchritudo coccoides</name>
    <dbReference type="NCBI Taxonomy" id="2706888"/>
    <lineage>
        <taxon>Bacteria</taxon>
        <taxon>Pseudomonadati</taxon>
        <taxon>Verrucomicrobiota</taxon>
        <taxon>Opitutia</taxon>
        <taxon>Puniceicoccales</taxon>
        <taxon>Oceanipulchritudinaceae</taxon>
        <taxon>Oceanipulchritudo</taxon>
    </lineage>
</organism>
<feature type="domain" description="PPM-type phosphatase" evidence="3">
    <location>
        <begin position="253"/>
        <end position="478"/>
    </location>
</feature>
<dbReference type="InterPro" id="IPR036457">
    <property type="entry name" value="PPM-type-like_dom_sf"/>
</dbReference>
<dbReference type="Proteomes" id="UP000478417">
    <property type="component" value="Unassembled WGS sequence"/>
</dbReference>
<dbReference type="InterPro" id="IPR003018">
    <property type="entry name" value="GAF"/>
</dbReference>
<evidence type="ECO:0000313" key="5">
    <source>
        <dbReference type="Proteomes" id="UP000478417"/>
    </source>
</evidence>
<evidence type="ECO:0000256" key="1">
    <source>
        <dbReference type="ARBA" id="ARBA00022801"/>
    </source>
</evidence>
<dbReference type="Pfam" id="PF07228">
    <property type="entry name" value="SpoIIE"/>
    <property type="match status" value="1"/>
</dbReference>
<protein>
    <submittedName>
        <fullName evidence="4">SpoIIE family protein phosphatase</fullName>
    </submittedName>
</protein>
<dbReference type="RefSeq" id="WP_163967110.1">
    <property type="nucleotide sequence ID" value="NZ_JAAGNX010000003.1"/>
</dbReference>
<dbReference type="EMBL" id="JAAGNX010000003">
    <property type="protein sequence ID" value="NDV63509.1"/>
    <property type="molecule type" value="Genomic_DNA"/>
</dbReference>
<dbReference type="InterPro" id="IPR029016">
    <property type="entry name" value="GAF-like_dom_sf"/>
</dbReference>
<dbReference type="Pfam" id="PF13185">
    <property type="entry name" value="GAF_2"/>
    <property type="match status" value="1"/>
</dbReference>